<evidence type="ECO:0000256" key="3">
    <source>
        <dbReference type="ARBA" id="ARBA00022840"/>
    </source>
</evidence>
<dbReference type="GO" id="GO:0046872">
    <property type="term" value="F:metal ion binding"/>
    <property type="evidence" value="ECO:0007669"/>
    <property type="project" value="InterPro"/>
</dbReference>
<dbReference type="InterPro" id="IPR052032">
    <property type="entry name" value="ATP-dep_AA_Ligase"/>
</dbReference>
<dbReference type="GO" id="GO:0016874">
    <property type="term" value="F:ligase activity"/>
    <property type="evidence" value="ECO:0007669"/>
    <property type="project" value="UniProtKB-KW"/>
</dbReference>
<dbReference type="PANTHER" id="PTHR43585">
    <property type="entry name" value="FUMIPYRROLE BIOSYNTHESIS PROTEIN C"/>
    <property type="match status" value="1"/>
</dbReference>
<reference evidence="6 7" key="1">
    <citation type="submission" date="2012-05" db="EMBL/GenBank/DDBJ databases">
        <title>Finished chromosome of genome of Chamaesiphon sp. PCC 6605.</title>
        <authorList>
            <consortium name="US DOE Joint Genome Institute"/>
            <person name="Gugger M."/>
            <person name="Coursin T."/>
            <person name="Rippka R."/>
            <person name="Tandeau De Marsac N."/>
            <person name="Huntemann M."/>
            <person name="Wei C.-L."/>
            <person name="Han J."/>
            <person name="Detter J.C."/>
            <person name="Han C."/>
            <person name="Tapia R."/>
            <person name="Chen A."/>
            <person name="Kyrpides N."/>
            <person name="Mavromatis K."/>
            <person name="Markowitz V."/>
            <person name="Szeto E."/>
            <person name="Ivanova N."/>
            <person name="Pagani I."/>
            <person name="Pati A."/>
            <person name="Goodwin L."/>
            <person name="Nordberg H.P."/>
            <person name="Cantor M.N."/>
            <person name="Hua S.X."/>
            <person name="Woyke T."/>
            <person name="Kerfeld C.A."/>
        </authorList>
    </citation>
    <scope>NUCLEOTIDE SEQUENCE [LARGE SCALE GENOMIC DNA]</scope>
    <source>
        <strain evidence="7">ATCC 27169 / PCC 6605</strain>
    </source>
</reference>
<dbReference type="Pfam" id="PF02655">
    <property type="entry name" value="ATP-grasp_3"/>
    <property type="match status" value="1"/>
</dbReference>
<dbReference type="eggNOG" id="COG1181">
    <property type="taxonomic scope" value="Bacteria"/>
</dbReference>
<dbReference type="SUPFAM" id="SSF56059">
    <property type="entry name" value="Glutathione synthetase ATP-binding domain-like"/>
    <property type="match status" value="1"/>
</dbReference>
<accession>K9ULG0</accession>
<feature type="domain" description="ATP-grasp" evidence="5">
    <location>
        <begin position="119"/>
        <end position="289"/>
    </location>
</feature>
<dbReference type="InterPro" id="IPR003806">
    <property type="entry name" value="ATP-grasp_PylC-type"/>
</dbReference>
<evidence type="ECO:0000256" key="2">
    <source>
        <dbReference type="ARBA" id="ARBA00022741"/>
    </source>
</evidence>
<dbReference type="InterPro" id="IPR048764">
    <property type="entry name" value="PylC_N"/>
</dbReference>
<dbReference type="GO" id="GO:0005524">
    <property type="term" value="F:ATP binding"/>
    <property type="evidence" value="ECO:0007669"/>
    <property type="project" value="UniProtKB-UniRule"/>
</dbReference>
<dbReference type="Proteomes" id="UP000010366">
    <property type="component" value="Chromosome"/>
</dbReference>
<dbReference type="STRING" id="1173020.Cha6605_4744"/>
<protein>
    <submittedName>
        <fullName evidence="6">Carbamoylphosphate synthase large subunit</fullName>
    </submittedName>
</protein>
<dbReference type="EMBL" id="CP003600">
    <property type="protein sequence ID" value="AFY95660.1"/>
    <property type="molecule type" value="Genomic_DNA"/>
</dbReference>
<dbReference type="HOGENOM" id="CLU_052967_0_0_3"/>
<organism evidence="6 7">
    <name type="scientific">Chamaesiphon minutus (strain ATCC 27169 / PCC 6605)</name>
    <dbReference type="NCBI Taxonomy" id="1173020"/>
    <lineage>
        <taxon>Bacteria</taxon>
        <taxon>Bacillati</taxon>
        <taxon>Cyanobacteriota</taxon>
        <taxon>Cyanophyceae</taxon>
        <taxon>Gomontiellales</taxon>
        <taxon>Chamaesiphonaceae</taxon>
        <taxon>Chamaesiphon</taxon>
    </lineage>
</organism>
<keyword evidence="3 4" id="KW-0067">ATP-binding</keyword>
<dbReference type="OrthoDB" id="9803907at2"/>
<dbReference type="RefSeq" id="WP_015161756.1">
    <property type="nucleotide sequence ID" value="NC_019697.1"/>
</dbReference>
<dbReference type="InterPro" id="IPR011761">
    <property type="entry name" value="ATP-grasp"/>
</dbReference>
<dbReference type="PANTHER" id="PTHR43585:SF2">
    <property type="entry name" value="ATP-GRASP ENZYME FSQD"/>
    <property type="match status" value="1"/>
</dbReference>
<dbReference type="Gene3D" id="3.30.1490.20">
    <property type="entry name" value="ATP-grasp fold, A domain"/>
    <property type="match status" value="1"/>
</dbReference>
<name>K9ULG0_CHAP6</name>
<keyword evidence="1" id="KW-0436">Ligase</keyword>
<gene>
    <name evidence="6" type="ORF">Cha6605_4744</name>
</gene>
<evidence type="ECO:0000313" key="7">
    <source>
        <dbReference type="Proteomes" id="UP000010366"/>
    </source>
</evidence>
<keyword evidence="2 4" id="KW-0547">Nucleotide-binding</keyword>
<proteinExistence type="predicted"/>
<dbReference type="Pfam" id="PF21360">
    <property type="entry name" value="PylC-like_N"/>
    <property type="match status" value="1"/>
</dbReference>
<dbReference type="PROSITE" id="PS50975">
    <property type="entry name" value="ATP_GRASP"/>
    <property type="match status" value="1"/>
</dbReference>
<evidence type="ECO:0000259" key="5">
    <source>
        <dbReference type="PROSITE" id="PS50975"/>
    </source>
</evidence>
<dbReference type="Gene3D" id="3.30.470.20">
    <property type="entry name" value="ATP-grasp fold, B domain"/>
    <property type="match status" value="1"/>
</dbReference>
<sequence>MNILLTSVGRRVELLKAFRQSMYRSNIPGKIVTADLKKTAPASFLADVAELVPRIDAPDYIERVLEICNLHQIDLLIPLIDTELHLLSLHKQKFNERGTRLLISSAKANEICYSKKQTGSFFKQAGVKTPKIYELGEVTDRDFPLIVKPDTGSSSVGVYYVKNRSELNFFTNYVQDAIIQEAIVGEEYTIDVLLDFNGNVISIVPRLRIETRAGEISKGITIKNPRLIAAAKKVVEALPGAIGCITVQCFLQPDGEIVFIEINPRFGGGYPLSYRAGADFPSWLMQLCVGDNPKVGIDEWEDGLAMLRYDDAIFVKGSQIAS</sequence>
<keyword evidence="7" id="KW-1185">Reference proteome</keyword>
<evidence type="ECO:0000256" key="4">
    <source>
        <dbReference type="PROSITE-ProRule" id="PRU00409"/>
    </source>
</evidence>
<evidence type="ECO:0000256" key="1">
    <source>
        <dbReference type="ARBA" id="ARBA00022598"/>
    </source>
</evidence>
<dbReference type="KEGG" id="cmp:Cha6605_4744"/>
<dbReference type="PATRIC" id="fig|1173020.3.peg.5421"/>
<evidence type="ECO:0000313" key="6">
    <source>
        <dbReference type="EMBL" id="AFY95660.1"/>
    </source>
</evidence>
<dbReference type="InterPro" id="IPR013815">
    <property type="entry name" value="ATP_grasp_subdomain_1"/>
</dbReference>
<dbReference type="AlphaFoldDB" id="K9ULG0"/>
<dbReference type="Gene3D" id="3.40.50.20">
    <property type="match status" value="1"/>
</dbReference>